<dbReference type="Gene3D" id="2.130.10.10">
    <property type="entry name" value="YVTN repeat-like/Quinoprotein amine dehydrogenase"/>
    <property type="match status" value="4"/>
</dbReference>
<gene>
    <name evidence="2" type="ORF">GCM10014713_04470</name>
</gene>
<dbReference type="SUPFAM" id="SSF110296">
    <property type="entry name" value="Oligoxyloglucan reducing end-specific cellobiohydrolase"/>
    <property type="match status" value="2"/>
</dbReference>
<evidence type="ECO:0008006" key="4">
    <source>
        <dbReference type="Google" id="ProtNLM"/>
    </source>
</evidence>
<sequence>MTISDEELAEAKHISVEQVQLLREARGTTNATLETLSDAAVRKALRRLDQPDMPTARGLFRVEQERGDDGTVKPHALAQAFRQAETLLTRVSTGAVTAGVPTGPNGHRTRGGPAPTAGMQLATWEWLGPGNIGGRTRGLVIHPQQPLKMWAVSAGGGVWHTKNGGADWQPVDDFLENLACGCIAMDPSAPATMYVGTGEAFQNVDAIRGNGIFVTTDAVDWKPILATQTPDFQFVSRIAVSQSGKVLLAATSTGLFRCADPARATWTQVLDVPLGDVRFDPSDSKKAVAGALQDGAAWFSRDGGMSWQLASGGPWMGRVELAHAAKDPDIVYASVQMTTGQIWRSQDGGATYRRRRTLSPDGVVADYLANDQGWYDNTIWAGDPTDSDLVLVGGINLWRSTDGGDHLAEISTWSEPRSVHADQHAIVSHPSYDGVTNRTVFFANDGGVFKAADLAVVGSEPRPPFITGWTELVNNYGVTQFYGGAGHTGSGKIIGGAQDNGSLVFDPALGPEGWRQFFGGDGGWCAADPTNPKVFYGEYTNLQLHRNTDGASSNDEFGDTFISGNVFVPGQGWTWKPVPFRITDAMNGSSGALFIAPFVLDPNNENRILAGGLSLWRTNNAKEPTTFTRGPRWDAIKPSTGSKISAIAVAPGDPDHVWVGHMNGMVFRTTNGTDTTPAWERLGITGPSPLTPRRGCLCITLHPTDRDTAYVAFGGYERGNLWTTTDGGARWTDLATALPPAPIRAVAIHPRQTKFVYAGTEVGLFASENAGASWSPTNEGPTNCSVDDLFWMDETLVCVTHGRGMFRIDLSTVP</sequence>
<keyword evidence="3" id="KW-1185">Reference proteome</keyword>
<organism evidence="2 3">
    <name type="scientific">Streptomyces purpureus</name>
    <dbReference type="NCBI Taxonomy" id="1951"/>
    <lineage>
        <taxon>Bacteria</taxon>
        <taxon>Bacillati</taxon>
        <taxon>Actinomycetota</taxon>
        <taxon>Actinomycetes</taxon>
        <taxon>Kitasatosporales</taxon>
        <taxon>Streptomycetaceae</taxon>
        <taxon>Streptomyces</taxon>
    </lineage>
</organism>
<dbReference type="GO" id="GO:0010411">
    <property type="term" value="P:xyloglucan metabolic process"/>
    <property type="evidence" value="ECO:0007669"/>
    <property type="project" value="TreeGrafter"/>
</dbReference>
<name>A0A918GYE6_9ACTN</name>
<dbReference type="InterPro" id="IPR015943">
    <property type="entry name" value="WD40/YVTN_repeat-like_dom_sf"/>
</dbReference>
<dbReference type="InterPro" id="IPR052025">
    <property type="entry name" value="Xyloglucanase_GH74"/>
</dbReference>
<protein>
    <recommendedName>
        <fullName evidence="4">Glycosyl hydrolase</fullName>
    </recommendedName>
</protein>
<dbReference type="AlphaFoldDB" id="A0A918GYE6"/>
<dbReference type="PANTHER" id="PTHR43739">
    <property type="entry name" value="XYLOGLUCANASE (EUROFUNG)"/>
    <property type="match status" value="1"/>
</dbReference>
<accession>A0A918GYE6</accession>
<dbReference type="RefSeq" id="WP_019891108.1">
    <property type="nucleotide sequence ID" value="NZ_BMQQ01000001.1"/>
</dbReference>
<reference evidence="2" key="2">
    <citation type="submission" date="2020-09" db="EMBL/GenBank/DDBJ databases">
        <authorList>
            <person name="Sun Q."/>
            <person name="Ohkuma M."/>
        </authorList>
    </citation>
    <scope>NUCLEOTIDE SEQUENCE</scope>
    <source>
        <strain evidence="2">JCM 3172</strain>
    </source>
</reference>
<proteinExistence type="predicted"/>
<evidence type="ECO:0000313" key="3">
    <source>
        <dbReference type="Proteomes" id="UP000619486"/>
    </source>
</evidence>
<feature type="region of interest" description="Disordered" evidence="1">
    <location>
        <begin position="96"/>
        <end position="115"/>
    </location>
</feature>
<dbReference type="PANTHER" id="PTHR43739:SF5">
    <property type="entry name" value="EXO-ALPHA-SIALIDASE"/>
    <property type="match status" value="1"/>
</dbReference>
<dbReference type="EMBL" id="BMQQ01000001">
    <property type="protein sequence ID" value="GGT14827.1"/>
    <property type="molecule type" value="Genomic_DNA"/>
</dbReference>
<evidence type="ECO:0000313" key="2">
    <source>
        <dbReference type="EMBL" id="GGT14827.1"/>
    </source>
</evidence>
<comment type="caution">
    <text evidence="2">The sequence shown here is derived from an EMBL/GenBank/DDBJ whole genome shotgun (WGS) entry which is preliminary data.</text>
</comment>
<reference evidence="2" key="1">
    <citation type="journal article" date="2014" name="Int. J. Syst. Evol. Microbiol.">
        <title>Complete genome sequence of Corynebacterium casei LMG S-19264T (=DSM 44701T), isolated from a smear-ripened cheese.</title>
        <authorList>
            <consortium name="US DOE Joint Genome Institute (JGI-PGF)"/>
            <person name="Walter F."/>
            <person name="Albersmeier A."/>
            <person name="Kalinowski J."/>
            <person name="Ruckert C."/>
        </authorList>
    </citation>
    <scope>NUCLEOTIDE SEQUENCE</scope>
    <source>
        <strain evidence="2">JCM 3172</strain>
    </source>
</reference>
<evidence type="ECO:0000256" key="1">
    <source>
        <dbReference type="SAM" id="MobiDB-lite"/>
    </source>
</evidence>
<dbReference type="Proteomes" id="UP000619486">
    <property type="component" value="Unassembled WGS sequence"/>
</dbReference>